<dbReference type="EMBL" id="JBAMIC010004070">
    <property type="protein sequence ID" value="KAK7087126.1"/>
    <property type="molecule type" value="Genomic_DNA"/>
</dbReference>
<evidence type="ECO:0000313" key="4">
    <source>
        <dbReference type="EMBL" id="KAK7087126.1"/>
    </source>
</evidence>
<evidence type="ECO:0000313" key="5">
    <source>
        <dbReference type="Proteomes" id="UP001374579"/>
    </source>
</evidence>
<dbReference type="PANTHER" id="PTHR12993">
    <property type="entry name" value="N-ACETYLGLUCOSAMINYL-PHOSPHATIDYLINOSITOL DE-N-ACETYLASE-RELATED"/>
    <property type="match status" value="1"/>
</dbReference>
<dbReference type="Pfam" id="PF02585">
    <property type="entry name" value="PIG-L"/>
    <property type="match status" value="1"/>
</dbReference>
<organism evidence="4 5">
    <name type="scientific">Littorina saxatilis</name>
    <dbReference type="NCBI Taxonomy" id="31220"/>
    <lineage>
        <taxon>Eukaryota</taxon>
        <taxon>Metazoa</taxon>
        <taxon>Spiralia</taxon>
        <taxon>Lophotrochozoa</taxon>
        <taxon>Mollusca</taxon>
        <taxon>Gastropoda</taxon>
        <taxon>Caenogastropoda</taxon>
        <taxon>Littorinimorpha</taxon>
        <taxon>Littorinoidea</taxon>
        <taxon>Littorinidae</taxon>
        <taxon>Littorina</taxon>
    </lineage>
</organism>
<proteinExistence type="inferred from homology"/>
<dbReference type="InterPro" id="IPR003737">
    <property type="entry name" value="GlcNAc_PI_deacetylase-related"/>
</dbReference>
<evidence type="ECO:0000256" key="3">
    <source>
        <dbReference type="SAM" id="Phobius"/>
    </source>
</evidence>
<feature type="transmembrane region" description="Helical" evidence="3">
    <location>
        <begin position="20"/>
        <end position="42"/>
    </location>
</feature>
<dbReference type="SUPFAM" id="SSF102588">
    <property type="entry name" value="LmbE-like"/>
    <property type="match status" value="1"/>
</dbReference>
<dbReference type="EC" id="3.5.1.89" evidence="2"/>
<dbReference type="GO" id="GO:0005783">
    <property type="term" value="C:endoplasmic reticulum"/>
    <property type="evidence" value="ECO:0007669"/>
    <property type="project" value="TreeGrafter"/>
</dbReference>
<keyword evidence="5" id="KW-1185">Reference proteome</keyword>
<evidence type="ECO:0000256" key="1">
    <source>
        <dbReference type="ARBA" id="ARBA00006066"/>
    </source>
</evidence>
<name>A0AAN9AHU5_9CAEN</name>
<gene>
    <name evidence="4" type="ORF">V1264_021216</name>
</gene>
<comment type="similarity">
    <text evidence="1">Belongs to the PIGL family.</text>
</comment>
<keyword evidence="3" id="KW-0472">Membrane</keyword>
<accession>A0AAN9AHU5</accession>
<reference evidence="4 5" key="1">
    <citation type="submission" date="2024-02" db="EMBL/GenBank/DDBJ databases">
        <title>Chromosome-scale genome assembly of the rough periwinkle Littorina saxatilis.</title>
        <authorList>
            <person name="De Jode A."/>
            <person name="Faria R."/>
            <person name="Formenti G."/>
            <person name="Sims Y."/>
            <person name="Smith T.P."/>
            <person name="Tracey A."/>
            <person name="Wood J.M.D."/>
            <person name="Zagrodzka Z.B."/>
            <person name="Johannesson K."/>
            <person name="Butlin R.K."/>
            <person name="Leder E.H."/>
        </authorList>
    </citation>
    <scope>NUCLEOTIDE SEQUENCE [LARGE SCALE GENOMIC DNA]</scope>
    <source>
        <strain evidence="4">Snail1</strain>
        <tissue evidence="4">Muscle</tissue>
    </source>
</reference>
<keyword evidence="3" id="KW-0812">Transmembrane</keyword>
<dbReference type="InterPro" id="IPR024078">
    <property type="entry name" value="LmbE-like_dom_sf"/>
</dbReference>
<dbReference type="Gene3D" id="3.40.50.10320">
    <property type="entry name" value="LmbE-like"/>
    <property type="match status" value="1"/>
</dbReference>
<dbReference type="AlphaFoldDB" id="A0AAN9AHU5"/>
<dbReference type="PANTHER" id="PTHR12993:SF11">
    <property type="entry name" value="N-ACETYLGLUCOSAMINYL-PHOSPHATIDYLINOSITOL DE-N-ACETYLASE"/>
    <property type="match status" value="1"/>
</dbReference>
<sequence length="278" mass="31751">MASPREFLDPFPYWSLIEWAKLLVVAHVVVCVVSYTTAVLLGGRFKEHCLQKDAERRVLLITAHPDDECMFFSPLLLHLTAERQVHVHVLCLTNGNYYGQGKRREKEILKSCQILGIPESNVAVINKSDLPDDPHQAWSSVSLDAEVRAAVDRVQPHQIFTFDDYGVSGHGNHIAVAQAVRKMYKEENRFKGVEAVYHLETVGVWRKYLGMLELPFTLLLSSNVYMLSPQHILRAQRAMLAHGSQLEWFRFLYIILSRYMAINSFTVELCTADPAIRL</sequence>
<evidence type="ECO:0000256" key="2">
    <source>
        <dbReference type="ARBA" id="ARBA00012176"/>
    </source>
</evidence>
<keyword evidence="3" id="KW-1133">Transmembrane helix</keyword>
<protein>
    <recommendedName>
        <fullName evidence="2">N-acetylglucosaminylphosphatidylinositol deacetylase</fullName>
        <ecNumber evidence="2">3.5.1.89</ecNumber>
    </recommendedName>
</protein>
<dbReference type="Proteomes" id="UP001374579">
    <property type="component" value="Unassembled WGS sequence"/>
</dbReference>
<comment type="caution">
    <text evidence="4">The sequence shown here is derived from an EMBL/GenBank/DDBJ whole genome shotgun (WGS) entry which is preliminary data.</text>
</comment>
<dbReference type="GO" id="GO:0000225">
    <property type="term" value="F:N-acetylglucosaminylphosphatidylinositol deacetylase activity"/>
    <property type="evidence" value="ECO:0007669"/>
    <property type="project" value="UniProtKB-EC"/>
</dbReference>